<proteinExistence type="predicted"/>
<dbReference type="AlphaFoldDB" id="A0A1G8VIJ4"/>
<dbReference type="Proteomes" id="UP000198694">
    <property type="component" value="Unassembled WGS sequence"/>
</dbReference>
<sequence>MGESRILGLYNEQLRYNAQALGFKRVVKLNKNITREILNY</sequence>
<gene>
    <name evidence="1" type="ORF">SAMN05216243_0136</name>
</gene>
<dbReference type="EMBL" id="FNFL01000001">
    <property type="protein sequence ID" value="SDJ65892.1"/>
    <property type="molecule type" value="Genomic_DNA"/>
</dbReference>
<keyword evidence="2" id="KW-1185">Reference proteome</keyword>
<organism evidence="1 2">
    <name type="scientific">Sediminibacillus albus</name>
    <dbReference type="NCBI Taxonomy" id="407036"/>
    <lineage>
        <taxon>Bacteria</taxon>
        <taxon>Bacillati</taxon>
        <taxon>Bacillota</taxon>
        <taxon>Bacilli</taxon>
        <taxon>Bacillales</taxon>
        <taxon>Bacillaceae</taxon>
        <taxon>Sediminibacillus</taxon>
    </lineage>
</organism>
<evidence type="ECO:0000313" key="2">
    <source>
        <dbReference type="Proteomes" id="UP000198694"/>
    </source>
</evidence>
<reference evidence="1 2" key="1">
    <citation type="submission" date="2016-10" db="EMBL/GenBank/DDBJ databases">
        <authorList>
            <person name="de Groot N.N."/>
        </authorList>
    </citation>
    <scope>NUCLEOTIDE SEQUENCE [LARGE SCALE GENOMIC DNA]</scope>
    <source>
        <strain evidence="1 2">CGMCC 1.6502</strain>
    </source>
</reference>
<dbReference type="RefSeq" id="WP_281241664.1">
    <property type="nucleotide sequence ID" value="NZ_FNFL01000001.1"/>
</dbReference>
<name>A0A1G8VIJ4_9BACI</name>
<accession>A0A1G8VIJ4</accession>
<protein>
    <submittedName>
        <fullName evidence="1">Uncharacterized protein</fullName>
    </submittedName>
</protein>
<evidence type="ECO:0000313" key="1">
    <source>
        <dbReference type="EMBL" id="SDJ65892.1"/>
    </source>
</evidence>